<dbReference type="AlphaFoldDB" id="A0A0F9WT57"/>
<feature type="chain" id="PRO_5002529637" evidence="1">
    <location>
        <begin position="17"/>
        <end position="424"/>
    </location>
</feature>
<comment type="caution">
    <text evidence="2">The sequence shown here is derived from an EMBL/GenBank/DDBJ whole genome shotgun (WGS) entry which is preliminary data.</text>
</comment>
<gene>
    <name evidence="2" type="ORF">AAJ76_800057768</name>
</gene>
<dbReference type="RefSeq" id="XP_024331745.1">
    <property type="nucleotide sequence ID" value="XM_024476472.1"/>
</dbReference>
<reference evidence="2 3" key="1">
    <citation type="journal article" date="2015" name="Environ. Microbiol.">
        <title>Genome analyses suggest the presence of polyploidy and recent human-driven expansions in eight global populations of the honeybee pathogen Nosema ceranae.</title>
        <authorList>
            <person name="Pelin A."/>
            <person name="Selman M."/>
            <person name="Aris-Brosou S."/>
            <person name="Farinelli L."/>
            <person name="Corradi N."/>
        </authorList>
    </citation>
    <scope>NUCLEOTIDE SEQUENCE [LARGE SCALE GENOMIC DNA]</scope>
    <source>
        <strain evidence="2 3">PA08 1199</strain>
    </source>
</reference>
<sequence>MNFICFLLFFKKAILSDVNTHGDFCTLNHSIDSILKDKKCKDNGEYIQKECIEKMEIEKKCDATVDSDESSIDVGTEEFEIEYLQNVYTTNKELKQDECSGDTTTTILQSIKNNVSKDSYENNLTRSSYPELLDLGCKSKNNLVCLRSDALPLDKTVVGNSDKNAYLNLPGTSKDNNTTVVNSCISVAPTQTDGAFENWFLSSCPYCKFSSFATSYDTILHYEEELENLLKKLEKRFKDLIESGNLPEFSNNYILDASKISDNEYFHFKKKFTNFYNRIYRPKKRIVKCVSIIFEQLRHQQIPQRHCILIKNVLNLIWQVFTFISDCKFSEIKKLIKRYYFDDRLKFQKYKFSTLFSDLIFFDMIALIERILYQDQHFDYIKESILIKYLENLKNQIARIFKNYKYFYSDLDSFINFLMKFRKE</sequence>
<dbReference type="GeneID" id="36321425"/>
<dbReference type="VEuPathDB" id="MicrosporidiaDB:NCER_100914"/>
<keyword evidence="3" id="KW-1185">Reference proteome</keyword>
<organism evidence="2 3">
    <name type="scientific">Vairimorpha ceranae</name>
    <dbReference type="NCBI Taxonomy" id="40302"/>
    <lineage>
        <taxon>Eukaryota</taxon>
        <taxon>Fungi</taxon>
        <taxon>Fungi incertae sedis</taxon>
        <taxon>Microsporidia</taxon>
        <taxon>Nosematidae</taxon>
        <taxon>Vairimorpha</taxon>
    </lineage>
</organism>
<accession>A0A0F9WT57</accession>
<keyword evidence="1" id="KW-0732">Signal</keyword>
<evidence type="ECO:0000256" key="1">
    <source>
        <dbReference type="SAM" id="SignalP"/>
    </source>
</evidence>
<proteinExistence type="predicted"/>
<feature type="signal peptide" evidence="1">
    <location>
        <begin position="1"/>
        <end position="16"/>
    </location>
</feature>
<dbReference type="EMBL" id="JPQZ01000008">
    <property type="protein sequence ID" value="KKO76003.1"/>
    <property type="molecule type" value="Genomic_DNA"/>
</dbReference>
<name>A0A0F9WT57_9MICR</name>
<dbReference type="Proteomes" id="UP000034350">
    <property type="component" value="Unassembled WGS sequence"/>
</dbReference>
<evidence type="ECO:0000313" key="3">
    <source>
        <dbReference type="Proteomes" id="UP000034350"/>
    </source>
</evidence>
<protein>
    <submittedName>
        <fullName evidence="2">Uncharacterized protein</fullName>
    </submittedName>
</protein>
<evidence type="ECO:0000313" key="2">
    <source>
        <dbReference type="EMBL" id="KKO76003.1"/>
    </source>
</evidence>
<dbReference type="VEuPathDB" id="MicrosporidiaDB:AAJ76_800057768"/>